<name>A0ABW5ITG1_9BACT</name>
<evidence type="ECO:0000313" key="11">
    <source>
        <dbReference type="Proteomes" id="UP001597544"/>
    </source>
</evidence>
<dbReference type="InterPro" id="IPR050250">
    <property type="entry name" value="Macrolide_Exporter_MacB"/>
</dbReference>
<comment type="similarity">
    <text evidence="6">Belongs to the ABC-4 integral membrane protein family.</text>
</comment>
<comment type="caution">
    <text evidence="10">The sequence shown here is derived from an EMBL/GenBank/DDBJ whole genome shotgun (WGS) entry which is preliminary data.</text>
</comment>
<keyword evidence="5 7" id="KW-0472">Membrane</keyword>
<evidence type="ECO:0000256" key="4">
    <source>
        <dbReference type="ARBA" id="ARBA00022989"/>
    </source>
</evidence>
<dbReference type="EMBL" id="JBHULU010000039">
    <property type="protein sequence ID" value="MFD2516243.1"/>
    <property type="molecule type" value="Genomic_DNA"/>
</dbReference>
<evidence type="ECO:0000256" key="3">
    <source>
        <dbReference type="ARBA" id="ARBA00022692"/>
    </source>
</evidence>
<keyword evidence="4 7" id="KW-1133">Transmembrane helix</keyword>
<dbReference type="PANTHER" id="PTHR30572">
    <property type="entry name" value="MEMBRANE COMPONENT OF TRANSPORTER-RELATED"/>
    <property type="match status" value="1"/>
</dbReference>
<keyword evidence="2" id="KW-1003">Cell membrane</keyword>
<feature type="transmembrane region" description="Helical" evidence="7">
    <location>
        <begin position="369"/>
        <end position="391"/>
    </location>
</feature>
<dbReference type="InterPro" id="IPR025857">
    <property type="entry name" value="MacB_PCD"/>
</dbReference>
<evidence type="ECO:0000256" key="7">
    <source>
        <dbReference type="SAM" id="Phobius"/>
    </source>
</evidence>
<comment type="subcellular location">
    <subcellularLocation>
        <location evidence="1">Cell membrane</location>
        <topology evidence="1">Multi-pass membrane protein</topology>
    </subcellularLocation>
</comment>
<evidence type="ECO:0000259" key="9">
    <source>
        <dbReference type="Pfam" id="PF12704"/>
    </source>
</evidence>
<dbReference type="Pfam" id="PF02687">
    <property type="entry name" value="FtsX"/>
    <property type="match status" value="1"/>
</dbReference>
<dbReference type="Proteomes" id="UP001597544">
    <property type="component" value="Unassembled WGS sequence"/>
</dbReference>
<keyword evidence="3 7" id="KW-0812">Transmembrane</keyword>
<proteinExistence type="inferred from homology"/>
<dbReference type="PANTHER" id="PTHR30572:SF4">
    <property type="entry name" value="ABC TRANSPORTER PERMEASE YTRF"/>
    <property type="match status" value="1"/>
</dbReference>
<evidence type="ECO:0000256" key="1">
    <source>
        <dbReference type="ARBA" id="ARBA00004651"/>
    </source>
</evidence>
<organism evidence="10 11">
    <name type="scientific">Pontibacter locisalis</name>
    <dbReference type="NCBI Taxonomy" id="1719035"/>
    <lineage>
        <taxon>Bacteria</taxon>
        <taxon>Pseudomonadati</taxon>
        <taxon>Bacteroidota</taxon>
        <taxon>Cytophagia</taxon>
        <taxon>Cytophagales</taxon>
        <taxon>Hymenobacteraceae</taxon>
        <taxon>Pontibacter</taxon>
    </lineage>
</organism>
<feature type="transmembrane region" description="Helical" evidence="7">
    <location>
        <begin position="20"/>
        <end position="44"/>
    </location>
</feature>
<dbReference type="RefSeq" id="WP_377512679.1">
    <property type="nucleotide sequence ID" value="NZ_JBHULU010000039.1"/>
</dbReference>
<reference evidence="11" key="1">
    <citation type="journal article" date="2019" name="Int. J. Syst. Evol. Microbiol.">
        <title>The Global Catalogue of Microorganisms (GCM) 10K type strain sequencing project: providing services to taxonomists for standard genome sequencing and annotation.</title>
        <authorList>
            <consortium name="The Broad Institute Genomics Platform"/>
            <consortium name="The Broad Institute Genome Sequencing Center for Infectious Disease"/>
            <person name="Wu L."/>
            <person name="Ma J."/>
        </authorList>
    </citation>
    <scope>NUCLEOTIDE SEQUENCE [LARGE SCALE GENOMIC DNA]</scope>
    <source>
        <strain evidence="11">KCTC 42498</strain>
    </source>
</reference>
<protein>
    <submittedName>
        <fullName evidence="10">ABC transporter permease</fullName>
    </submittedName>
</protein>
<evidence type="ECO:0000256" key="5">
    <source>
        <dbReference type="ARBA" id="ARBA00023136"/>
    </source>
</evidence>
<dbReference type="InterPro" id="IPR003838">
    <property type="entry name" value="ABC3_permease_C"/>
</dbReference>
<keyword evidence="11" id="KW-1185">Reference proteome</keyword>
<feature type="transmembrane region" description="Helical" evidence="7">
    <location>
        <begin position="324"/>
        <end position="357"/>
    </location>
</feature>
<evidence type="ECO:0000256" key="6">
    <source>
        <dbReference type="ARBA" id="ARBA00038076"/>
    </source>
</evidence>
<evidence type="ECO:0000256" key="2">
    <source>
        <dbReference type="ARBA" id="ARBA00022475"/>
    </source>
</evidence>
<dbReference type="Pfam" id="PF12704">
    <property type="entry name" value="MacB_PCD"/>
    <property type="match status" value="1"/>
</dbReference>
<sequence length="408" mass="44727">MLKKLFISFSLAQQNIRSRLFHTLLSILGIVIGVAALVTVLSLIDGLEEFAQQEITKTTDLKAVIVTTDTYKRVDDVRLPKSDYGYLNYKTLKELETSSPKPVRGFIQAKRNNIVQVEGKEQPMGASLMAINAYYPTDTKIKYGQFFTTSDLQQQKPVAVISHGFAVHAFGKDSAEHLLGKTVVFDSLELKIVGVLPEEDDKSARLFYPITLLTEEQLKANPPVGALEAQDIMDVTTVKSHTEDWLKAKFPADTTDFRVMTNEGRVEQAAKGFLLFRVVMGMIVGISVIVGGIGVMNVLLISVTERTVEIGVRKAMGAKKRDILLQFLAESVTVSLFGSILGLLFGILATLGIVPIIKAFVDVPFQAAYTVDTFIVIAAIAVVVGIVFGTYPATRAAKLDPVEAIRRE</sequence>
<feature type="transmembrane region" description="Helical" evidence="7">
    <location>
        <begin position="274"/>
        <end position="303"/>
    </location>
</feature>
<feature type="domain" description="MacB-like periplasmic core" evidence="9">
    <location>
        <begin position="23"/>
        <end position="217"/>
    </location>
</feature>
<evidence type="ECO:0000259" key="8">
    <source>
        <dbReference type="Pfam" id="PF02687"/>
    </source>
</evidence>
<accession>A0ABW5ITG1</accession>
<feature type="domain" description="ABC3 transporter permease C-terminal" evidence="8">
    <location>
        <begin position="282"/>
        <end position="401"/>
    </location>
</feature>
<gene>
    <name evidence="10" type="ORF">ACFSRY_20395</name>
</gene>
<evidence type="ECO:0000313" key="10">
    <source>
        <dbReference type="EMBL" id="MFD2516243.1"/>
    </source>
</evidence>